<protein>
    <submittedName>
        <fullName evidence="1">Required for respiratory growth protein 9 mitochondrial</fullName>
    </submittedName>
</protein>
<name>A0ACC3MWE9_9PEZI</name>
<evidence type="ECO:0000313" key="1">
    <source>
        <dbReference type="EMBL" id="KAK3704192.1"/>
    </source>
</evidence>
<proteinExistence type="predicted"/>
<gene>
    <name evidence="1" type="primary">RRG9_1</name>
    <name evidence="1" type="ORF">LTR37_014032</name>
</gene>
<accession>A0ACC3MWE9</accession>
<comment type="caution">
    <text evidence="1">The sequence shown here is derived from an EMBL/GenBank/DDBJ whole genome shotgun (WGS) entry which is preliminary data.</text>
</comment>
<sequence length="412" mass="46671">MLSCACSVRALELFLKDFAGLRLRQQRPHIQFRQERQRRFGTRSSLRQLESASVRTGDGFVPFEDAREDRGHGVLRKGEQEKEIDDDWHAEIEISAPVAREADAASTTQLAGSGDGALTSPEHDIDDVEPAVDDVSLRNLHPPVSLATTSDEEVTAAPGASDTGPKSKTARPRLARKHRRQKAGTYKPGAQEQHEEPTDDGRVQNVLEKIEALPGPNAAKKKPWEEKSAKSDKDKKDRSKVNADSQFNRQDALRPQNKKVKPENWQVQKAALEEKFGESGWQPRKRLSPDTLEGIRALHSSDPASYNTATLSEHFKITPEAIRRILKAKWRPSQDEIEDRRQRWEKRGVRKWEDMASQGVRPPAKWRAMGIKGNAESGMREGKREKSKDDQYVQWEDEGYERPGHSFAERIL</sequence>
<reference evidence="1" key="1">
    <citation type="submission" date="2023-07" db="EMBL/GenBank/DDBJ databases">
        <title>Black Yeasts Isolated from many extreme environments.</title>
        <authorList>
            <person name="Coleine C."/>
            <person name="Stajich J.E."/>
            <person name="Selbmann L."/>
        </authorList>
    </citation>
    <scope>NUCLEOTIDE SEQUENCE</scope>
    <source>
        <strain evidence="1">CCFEE 5714</strain>
    </source>
</reference>
<organism evidence="1 2">
    <name type="scientific">Vermiconidia calcicola</name>
    <dbReference type="NCBI Taxonomy" id="1690605"/>
    <lineage>
        <taxon>Eukaryota</taxon>
        <taxon>Fungi</taxon>
        <taxon>Dikarya</taxon>
        <taxon>Ascomycota</taxon>
        <taxon>Pezizomycotina</taxon>
        <taxon>Dothideomycetes</taxon>
        <taxon>Dothideomycetidae</taxon>
        <taxon>Mycosphaerellales</taxon>
        <taxon>Extremaceae</taxon>
        <taxon>Vermiconidia</taxon>
    </lineage>
</organism>
<dbReference type="EMBL" id="JAUTXU010000142">
    <property type="protein sequence ID" value="KAK3704192.1"/>
    <property type="molecule type" value="Genomic_DNA"/>
</dbReference>
<evidence type="ECO:0000313" key="2">
    <source>
        <dbReference type="Proteomes" id="UP001281147"/>
    </source>
</evidence>
<keyword evidence="2" id="KW-1185">Reference proteome</keyword>
<dbReference type="Proteomes" id="UP001281147">
    <property type="component" value="Unassembled WGS sequence"/>
</dbReference>